<dbReference type="Gene3D" id="2.80.10.50">
    <property type="match status" value="4"/>
</dbReference>
<keyword evidence="1" id="KW-0732">Signal</keyword>
<evidence type="ECO:0000313" key="2">
    <source>
        <dbReference type="EMBL" id="NBC39537.1"/>
    </source>
</evidence>
<dbReference type="InterPro" id="IPR011044">
    <property type="entry name" value="Quino_amine_DH_bsu"/>
</dbReference>
<dbReference type="AlphaFoldDB" id="A0A7X4Y8B1"/>
<evidence type="ECO:0008006" key="4">
    <source>
        <dbReference type="Google" id="ProtNLM"/>
    </source>
</evidence>
<dbReference type="SUPFAM" id="SSF63829">
    <property type="entry name" value="Calcium-dependent phosphotriesterase"/>
    <property type="match status" value="1"/>
</dbReference>
<evidence type="ECO:0000313" key="3">
    <source>
        <dbReference type="Proteomes" id="UP000537825"/>
    </source>
</evidence>
<dbReference type="Pfam" id="PF17164">
    <property type="entry name" value="DUF5122"/>
    <property type="match status" value="6"/>
</dbReference>
<dbReference type="PANTHER" id="PTHR42754">
    <property type="entry name" value="ENDOGLUCANASE"/>
    <property type="match status" value="1"/>
</dbReference>
<dbReference type="NCBIfam" id="TIGR02608">
    <property type="entry name" value="delta_60_rpt"/>
    <property type="match status" value="6"/>
</dbReference>
<dbReference type="RefSeq" id="WP_161662687.1">
    <property type="nucleotide sequence ID" value="NZ_JAAAPK010000002.1"/>
</dbReference>
<protein>
    <recommendedName>
        <fullName evidence="4">Delta-60 repeat domain-containing protein</fullName>
    </recommendedName>
</protein>
<organism evidence="2 3">
    <name type="scientific">Corallococcus exiguus</name>
    <dbReference type="NCBI Taxonomy" id="83462"/>
    <lineage>
        <taxon>Bacteria</taxon>
        <taxon>Pseudomonadati</taxon>
        <taxon>Myxococcota</taxon>
        <taxon>Myxococcia</taxon>
        <taxon>Myxococcales</taxon>
        <taxon>Cystobacterineae</taxon>
        <taxon>Myxococcaceae</taxon>
        <taxon>Corallococcus</taxon>
    </lineage>
</organism>
<dbReference type="PANTHER" id="PTHR42754:SF1">
    <property type="entry name" value="LIPOPROTEIN"/>
    <property type="match status" value="1"/>
</dbReference>
<dbReference type="EMBL" id="JAAAPK010000002">
    <property type="protein sequence ID" value="NBC39537.1"/>
    <property type="molecule type" value="Genomic_DNA"/>
</dbReference>
<sequence>MSRGTASLLATAALSLSTPVTTAFAETAKAPLTLHAGAPSRVVDLSASADLAGSSPSLASFVPPGDFDPSFGAGGIALYELSGATLGTDSVLVQPDDRIVVTGSFRTNTGCGVYAARYNADGTVDTTFAGGMGLVTTTLASGLCNASSARGALQPDGKIVIASTRDQGAATDFALVRYTASGAPDTTFGSGGLVIYNYVMFDHAIDVAIQPDGRILLAGSSSNNTNLDFVVARFTSTGALDSTFGVGGRATYDFPSGRNDSMTDMALQPDGKVLAVGLTYAIGASPDFGLVRFTASGALDSSFGGGGALKIDVFGSTDQAMAVAVQTDGKILVGGNAYYPSGSQYYMALLRLNANGTAFDSTFNGNGQAYLSFGPTNNIISRLAVQADGKIVAGGYTSLTSRGNNYDAALLRFLPTGPLDSTFAGGGGFMYEGFVDSHDLTGGLGFQSDGKLIAGGLSDKYIRISRHGN</sequence>
<name>A0A7X4Y8B1_9BACT</name>
<reference evidence="2 3" key="1">
    <citation type="submission" date="2020-01" db="EMBL/GenBank/DDBJ databases">
        <title>The draft genome sequence of Corallococcus exiguus DSM 14696.</title>
        <authorList>
            <person name="Zhang X."/>
            <person name="Zhu H."/>
        </authorList>
    </citation>
    <scope>NUCLEOTIDE SEQUENCE [LARGE SCALE GENOMIC DNA]</scope>
    <source>
        <strain evidence="2 3">DSM 14696</strain>
    </source>
</reference>
<dbReference type="Proteomes" id="UP000537825">
    <property type="component" value="Unassembled WGS sequence"/>
</dbReference>
<comment type="caution">
    <text evidence="2">The sequence shown here is derived from an EMBL/GenBank/DDBJ whole genome shotgun (WGS) entry which is preliminary data.</text>
</comment>
<feature type="chain" id="PRO_5030625511" description="Delta-60 repeat domain-containing protein" evidence="1">
    <location>
        <begin position="26"/>
        <end position="469"/>
    </location>
</feature>
<feature type="signal peptide" evidence="1">
    <location>
        <begin position="1"/>
        <end position="25"/>
    </location>
</feature>
<dbReference type="SUPFAM" id="SSF50969">
    <property type="entry name" value="YVTN repeat-like/Quinoprotein amine dehydrogenase"/>
    <property type="match status" value="1"/>
</dbReference>
<evidence type="ECO:0000256" key="1">
    <source>
        <dbReference type="SAM" id="SignalP"/>
    </source>
</evidence>
<proteinExistence type="predicted"/>
<gene>
    <name evidence="2" type="ORF">GTZ93_06805</name>
</gene>
<accession>A0A7X4Y8B1</accession>
<dbReference type="InterPro" id="IPR013431">
    <property type="entry name" value="Delta_60_rpt"/>
</dbReference>
<keyword evidence="3" id="KW-1185">Reference proteome</keyword>